<dbReference type="PROSITE" id="PS01360">
    <property type="entry name" value="ZF_MYND_1"/>
    <property type="match status" value="1"/>
</dbReference>
<dbReference type="Proteomes" id="UP000236333">
    <property type="component" value="Unassembled WGS sequence"/>
</dbReference>
<evidence type="ECO:0000256" key="17">
    <source>
        <dbReference type="PROSITE-ProRule" id="PRU00134"/>
    </source>
</evidence>
<evidence type="ECO:0000256" key="9">
    <source>
        <dbReference type="ARBA" id="ARBA00022777"/>
    </source>
</evidence>
<feature type="compositionally biased region" description="Gly residues" evidence="18">
    <location>
        <begin position="253"/>
        <end position="267"/>
    </location>
</feature>
<dbReference type="EMBL" id="PGGS01000181">
    <property type="protein sequence ID" value="PNH07420.1"/>
    <property type="molecule type" value="Genomic_DNA"/>
</dbReference>
<evidence type="ECO:0000313" key="22">
    <source>
        <dbReference type="Proteomes" id="UP000236333"/>
    </source>
</evidence>
<evidence type="ECO:0000256" key="12">
    <source>
        <dbReference type="ARBA" id="ARBA00022989"/>
    </source>
</evidence>
<dbReference type="InterPro" id="IPR039606">
    <property type="entry name" value="Phytol/farnesol_kinase"/>
</dbReference>
<dbReference type="InterPro" id="IPR002893">
    <property type="entry name" value="Znf_MYND"/>
</dbReference>
<evidence type="ECO:0000256" key="6">
    <source>
        <dbReference type="ARBA" id="ARBA00022692"/>
    </source>
</evidence>
<keyword evidence="4" id="KW-0934">Plastid</keyword>
<dbReference type="EC" id="2.7.1.182" evidence="15"/>
<evidence type="ECO:0000256" key="10">
    <source>
        <dbReference type="ARBA" id="ARBA00022833"/>
    </source>
</evidence>
<reference evidence="21 22" key="1">
    <citation type="journal article" date="2017" name="Mol. Biol. Evol.">
        <title>The 4-celled Tetrabaena socialis nuclear genome reveals the essential components for genetic control of cell number at the origin of multicellularity in the volvocine lineage.</title>
        <authorList>
            <person name="Featherston J."/>
            <person name="Arakaki Y."/>
            <person name="Hanschen E.R."/>
            <person name="Ferris P.J."/>
            <person name="Michod R.E."/>
            <person name="Olson B.J.S.C."/>
            <person name="Nozaki H."/>
            <person name="Durand P.M."/>
        </authorList>
    </citation>
    <scope>NUCLEOTIDE SEQUENCE [LARGE SCALE GENOMIC DNA]</scope>
    <source>
        <strain evidence="21 22">NIES-571</strain>
    </source>
</reference>
<dbReference type="GO" id="GO:0009507">
    <property type="term" value="C:chloroplast"/>
    <property type="evidence" value="ECO:0007669"/>
    <property type="project" value="UniProtKB-SubCell"/>
</dbReference>
<dbReference type="GO" id="GO:0016020">
    <property type="term" value="C:membrane"/>
    <property type="evidence" value="ECO:0007669"/>
    <property type="project" value="UniProtKB-SubCell"/>
</dbReference>
<evidence type="ECO:0000256" key="8">
    <source>
        <dbReference type="ARBA" id="ARBA00022771"/>
    </source>
</evidence>
<comment type="similarity">
    <text evidence="2">Belongs to the polyprenol kinase family.</text>
</comment>
<comment type="caution">
    <text evidence="21">The sequence shown here is derived from an EMBL/GenBank/DDBJ whole genome shotgun (WGS) entry which is preliminary data.</text>
</comment>
<evidence type="ECO:0000256" key="4">
    <source>
        <dbReference type="ARBA" id="ARBA00022640"/>
    </source>
</evidence>
<dbReference type="PANTHER" id="PTHR32523">
    <property type="entry name" value="PHYTOL KINASE 1, CHLOROPLASTIC"/>
    <property type="match status" value="1"/>
</dbReference>
<keyword evidence="11" id="KW-0809">Transit peptide</keyword>
<feature type="region of interest" description="Disordered" evidence="18">
    <location>
        <begin position="251"/>
        <end position="277"/>
    </location>
</feature>
<comment type="pathway">
    <text evidence="14">Cofactor biosynthesis; tocopherol biosynthesis.</text>
</comment>
<evidence type="ECO:0000313" key="21">
    <source>
        <dbReference type="EMBL" id="PNH07420.1"/>
    </source>
</evidence>
<dbReference type="Pfam" id="PF01753">
    <property type="entry name" value="zf-MYND"/>
    <property type="match status" value="1"/>
</dbReference>
<feature type="domain" description="MYND-type" evidence="20">
    <location>
        <begin position="434"/>
        <end position="485"/>
    </location>
</feature>
<dbReference type="OrthoDB" id="550206at2759"/>
<evidence type="ECO:0000256" key="5">
    <source>
        <dbReference type="ARBA" id="ARBA00022679"/>
    </source>
</evidence>
<dbReference type="PROSITE" id="PS50865">
    <property type="entry name" value="ZF_MYND_2"/>
    <property type="match status" value="1"/>
</dbReference>
<dbReference type="GO" id="GO:0010276">
    <property type="term" value="F:phytol kinase activity"/>
    <property type="evidence" value="ECO:0007669"/>
    <property type="project" value="UniProtKB-EC"/>
</dbReference>
<dbReference type="AlphaFoldDB" id="A0A2J8A4G7"/>
<evidence type="ECO:0000256" key="7">
    <source>
        <dbReference type="ARBA" id="ARBA00022723"/>
    </source>
</evidence>
<dbReference type="GO" id="GO:0008270">
    <property type="term" value="F:zinc ion binding"/>
    <property type="evidence" value="ECO:0007669"/>
    <property type="project" value="UniProtKB-KW"/>
</dbReference>
<keyword evidence="12 19" id="KW-1133">Transmembrane helix</keyword>
<protein>
    <recommendedName>
        <fullName evidence="15">phytol kinase</fullName>
        <ecNumber evidence="15">2.7.1.182</ecNumber>
    </recommendedName>
</protein>
<evidence type="ECO:0000256" key="11">
    <source>
        <dbReference type="ARBA" id="ARBA00022946"/>
    </source>
</evidence>
<keyword evidence="9" id="KW-0418">Kinase</keyword>
<keyword evidence="5" id="KW-0808">Transferase</keyword>
<keyword evidence="22" id="KW-1185">Reference proteome</keyword>
<keyword evidence="8 17" id="KW-0863">Zinc-finger</keyword>
<evidence type="ECO:0000256" key="1">
    <source>
        <dbReference type="ARBA" id="ARBA00004508"/>
    </source>
</evidence>
<keyword evidence="3" id="KW-0150">Chloroplast</keyword>
<accession>A0A2J8A4G7</accession>
<evidence type="ECO:0000259" key="20">
    <source>
        <dbReference type="PROSITE" id="PS50865"/>
    </source>
</evidence>
<dbReference type="Gene3D" id="6.10.140.2220">
    <property type="match status" value="1"/>
</dbReference>
<evidence type="ECO:0000256" key="15">
    <source>
        <dbReference type="ARBA" id="ARBA00039024"/>
    </source>
</evidence>
<keyword evidence="7" id="KW-0479">Metal-binding</keyword>
<dbReference type="SUPFAM" id="SSF144232">
    <property type="entry name" value="HIT/MYND zinc finger-like"/>
    <property type="match status" value="1"/>
</dbReference>
<keyword evidence="6 19" id="KW-0812">Transmembrane</keyword>
<name>A0A2J8A4G7_9CHLO</name>
<sequence length="499" mass="51484">MRLSNWLAFQGCSATTWEACEQRLLPTGLAQSLDCLLRRLAAAGLQNEDEHGTVSICFFLLTTTLPLVLCGHVAAPPACGGGHGGSVWRPQDDLGLLVSAVKLGRREAEQSGGVTLVPNSSDVLAAPPAQSIATGLATLAMKMVKLLAGLTQQRQRGNISTTMLGRTVEAEVALREAIALASVAALPILERIAVRDLRRLVALAAAVALMVHCLAAAVQLLPLADVLALQPQRTLALLGRLLQRAHDLRQLGTGRGSRGGGRGGGGRRSTSDGGRFQEDELPAWADEVARALVHMAADEQLVGAVAGWLRGEAAALPQPAQAGALVVHPQGLCGDLDTRALAAAVRHWNAAAADSIERLHAAAASSAPAGAVEMEGGGGSSSSRGSGAAARGSGATAPLLAAARAATALRHETALWGLRDGGARGYPSWPSRVLRLCGNPACRNFAGPAEADLPLRKCSGCKAVRYCGVGCQGQHWREGGHREACARLRAVTQAVRGGG</sequence>
<feature type="compositionally biased region" description="Low complexity" evidence="18">
    <location>
        <begin position="381"/>
        <end position="390"/>
    </location>
</feature>
<evidence type="ECO:0000256" key="16">
    <source>
        <dbReference type="ARBA" id="ARBA00048889"/>
    </source>
</evidence>
<feature type="region of interest" description="Disordered" evidence="18">
    <location>
        <begin position="370"/>
        <end position="390"/>
    </location>
</feature>
<keyword evidence="13 19" id="KW-0472">Membrane</keyword>
<evidence type="ECO:0000256" key="18">
    <source>
        <dbReference type="SAM" id="MobiDB-lite"/>
    </source>
</evidence>
<evidence type="ECO:0000256" key="3">
    <source>
        <dbReference type="ARBA" id="ARBA00022528"/>
    </source>
</evidence>
<proteinExistence type="inferred from homology"/>
<evidence type="ECO:0000256" key="13">
    <source>
        <dbReference type="ARBA" id="ARBA00023136"/>
    </source>
</evidence>
<organism evidence="21 22">
    <name type="scientific">Tetrabaena socialis</name>
    <dbReference type="NCBI Taxonomy" id="47790"/>
    <lineage>
        <taxon>Eukaryota</taxon>
        <taxon>Viridiplantae</taxon>
        <taxon>Chlorophyta</taxon>
        <taxon>core chlorophytes</taxon>
        <taxon>Chlorophyceae</taxon>
        <taxon>CS clade</taxon>
        <taxon>Chlamydomonadales</taxon>
        <taxon>Tetrabaenaceae</taxon>
        <taxon>Tetrabaena</taxon>
    </lineage>
</organism>
<comment type="subcellular location">
    <subcellularLocation>
        <location evidence="1">Plastid</location>
        <location evidence="1">Chloroplast membrane</location>
        <topology evidence="1">Multi-pass membrane protein</topology>
    </subcellularLocation>
</comment>
<gene>
    <name evidence="21" type="ORF">TSOC_006126</name>
</gene>
<evidence type="ECO:0000256" key="14">
    <source>
        <dbReference type="ARBA" id="ARBA00024015"/>
    </source>
</evidence>
<feature type="transmembrane region" description="Helical" evidence="19">
    <location>
        <begin position="200"/>
        <end position="221"/>
    </location>
</feature>
<evidence type="ECO:0000256" key="2">
    <source>
        <dbReference type="ARBA" id="ARBA00010794"/>
    </source>
</evidence>
<dbReference type="PANTHER" id="PTHR32523:SF8">
    <property type="entry name" value="DOLICHOL KINASE"/>
    <property type="match status" value="1"/>
</dbReference>
<evidence type="ECO:0000256" key="19">
    <source>
        <dbReference type="SAM" id="Phobius"/>
    </source>
</evidence>
<keyword evidence="10" id="KW-0862">Zinc</keyword>
<comment type="catalytic activity">
    <reaction evidence="16">
        <text>phytol + CTP = phytyl phosphate + CDP + H(+)</text>
        <dbReference type="Rhea" id="RHEA:38055"/>
        <dbReference type="ChEBI" id="CHEBI:15378"/>
        <dbReference type="ChEBI" id="CHEBI:17327"/>
        <dbReference type="ChEBI" id="CHEBI:37563"/>
        <dbReference type="ChEBI" id="CHEBI:58069"/>
        <dbReference type="ChEBI" id="CHEBI:75483"/>
        <dbReference type="EC" id="2.7.1.182"/>
    </reaction>
</comment>